<accession>A0A132C2Q3</accession>
<proteinExistence type="inferred from homology"/>
<dbReference type="InterPro" id="IPR002646">
    <property type="entry name" value="PolA_pol_head_dom"/>
</dbReference>
<evidence type="ECO:0000256" key="8">
    <source>
        <dbReference type="RuleBase" id="RU003953"/>
    </source>
</evidence>
<dbReference type="GO" id="GO:0000166">
    <property type="term" value="F:nucleotide binding"/>
    <property type="evidence" value="ECO:0007669"/>
    <property type="project" value="UniProtKB-KW"/>
</dbReference>
<dbReference type="SUPFAM" id="SSF81891">
    <property type="entry name" value="Poly A polymerase C-terminal region-like"/>
    <property type="match status" value="1"/>
</dbReference>
<keyword evidence="8" id="KW-0694">RNA-binding</keyword>
<feature type="domain" description="tRNA nucleotidyltransferase/poly(A) polymerase RNA and SrmB- binding" evidence="10">
    <location>
        <begin position="182"/>
        <end position="239"/>
    </location>
</feature>
<keyword evidence="6" id="KW-0547">Nucleotide-binding</keyword>
<evidence type="ECO:0000256" key="6">
    <source>
        <dbReference type="ARBA" id="ARBA00022741"/>
    </source>
</evidence>
<organism evidence="11 12">
    <name type="scientific">Tritonibacter horizontis</name>
    <dbReference type="NCBI Taxonomy" id="1768241"/>
    <lineage>
        <taxon>Bacteria</taxon>
        <taxon>Pseudomonadati</taxon>
        <taxon>Pseudomonadota</taxon>
        <taxon>Alphaproteobacteria</taxon>
        <taxon>Rhodobacterales</taxon>
        <taxon>Paracoccaceae</taxon>
        <taxon>Tritonibacter</taxon>
    </lineage>
</organism>
<dbReference type="Pfam" id="PF12627">
    <property type="entry name" value="PolyA_pol_RNAbd"/>
    <property type="match status" value="1"/>
</dbReference>
<dbReference type="GO" id="GO:0008033">
    <property type="term" value="P:tRNA processing"/>
    <property type="evidence" value="ECO:0007669"/>
    <property type="project" value="UniProtKB-KW"/>
</dbReference>
<dbReference type="Gene3D" id="1.10.3090.10">
    <property type="entry name" value="cca-adding enzyme, domain 2"/>
    <property type="match status" value="1"/>
</dbReference>
<dbReference type="Proteomes" id="UP000068382">
    <property type="component" value="Unassembled WGS sequence"/>
</dbReference>
<sequence>MKIDQPWLRTPATRNVCIALSDGGAEVFFVGGCVRNALLKEPVSDLDLATSLSPQDVLERANRAGLKAVPTGIEHGTVTILSEGQPFEVTTFRKDVATDGRRAVVAFSSSVREDAQRRDFTMNAIYARPDGEVVDPLDGLSDLHARRVRFIGDASTRIKEDYLRILRYFRFHCWYGKPEDGFDPEALAAIAETQDGLEQLSRERVGVEIVKLLSAHDPAPCVAAMRQIGVLARVLPGANDRALAPLIHLEGDLAPQAETRLATLGSETLQADLRLSKAMSERIRLLRDLAVGSTSPSELAYRHGAETAKRALILRAALLETSLQPTLETDISIGAAAIFPVAAKDLMPRVSGPALGRALRALEAEWIESGFVLTREELIATLRPD</sequence>
<keyword evidence="3" id="KW-0819">tRNA processing</keyword>
<comment type="similarity">
    <text evidence="8">Belongs to the tRNA nucleotidyltransferase/poly(A) polymerase family.</text>
</comment>
<evidence type="ECO:0000256" key="4">
    <source>
        <dbReference type="ARBA" id="ARBA00022695"/>
    </source>
</evidence>
<keyword evidence="7" id="KW-0460">Magnesium</keyword>
<comment type="caution">
    <text evidence="11">The sequence shown here is derived from an EMBL/GenBank/DDBJ whole genome shotgun (WGS) entry which is preliminary data.</text>
</comment>
<keyword evidence="4 11" id="KW-0548">Nucleotidyltransferase</keyword>
<dbReference type="GO" id="GO:0000049">
    <property type="term" value="F:tRNA binding"/>
    <property type="evidence" value="ECO:0007669"/>
    <property type="project" value="TreeGrafter"/>
</dbReference>
<dbReference type="EC" id="2.7.7.72" evidence="11"/>
<dbReference type="EMBL" id="LPUY01000008">
    <property type="protein sequence ID" value="KUP94844.1"/>
    <property type="molecule type" value="Genomic_DNA"/>
</dbReference>
<keyword evidence="5" id="KW-0479">Metal-binding</keyword>
<evidence type="ECO:0000313" key="11">
    <source>
        <dbReference type="EMBL" id="KUP94844.1"/>
    </source>
</evidence>
<dbReference type="InterPro" id="IPR043519">
    <property type="entry name" value="NT_sf"/>
</dbReference>
<dbReference type="Pfam" id="PF01743">
    <property type="entry name" value="PolyA_pol"/>
    <property type="match status" value="1"/>
</dbReference>
<evidence type="ECO:0000256" key="1">
    <source>
        <dbReference type="ARBA" id="ARBA00001946"/>
    </source>
</evidence>
<evidence type="ECO:0000256" key="2">
    <source>
        <dbReference type="ARBA" id="ARBA00022679"/>
    </source>
</evidence>
<gene>
    <name evidence="11" type="primary">cca</name>
    <name evidence="11" type="ORF">TRIHO_01780</name>
</gene>
<dbReference type="PANTHER" id="PTHR46173:SF1">
    <property type="entry name" value="CCA TRNA NUCLEOTIDYLTRANSFERASE 1, MITOCHONDRIAL"/>
    <property type="match status" value="1"/>
</dbReference>
<dbReference type="GO" id="GO:0046872">
    <property type="term" value="F:metal ion binding"/>
    <property type="evidence" value="ECO:0007669"/>
    <property type="project" value="UniProtKB-KW"/>
</dbReference>
<dbReference type="InterPro" id="IPR050264">
    <property type="entry name" value="Bact_CCA-adding_enz_type3_sf"/>
</dbReference>
<evidence type="ECO:0000256" key="3">
    <source>
        <dbReference type="ARBA" id="ARBA00022694"/>
    </source>
</evidence>
<comment type="cofactor">
    <cofactor evidence="1">
        <name>Mg(2+)</name>
        <dbReference type="ChEBI" id="CHEBI:18420"/>
    </cofactor>
</comment>
<keyword evidence="2 8" id="KW-0808">Transferase</keyword>
<dbReference type="SUPFAM" id="SSF81301">
    <property type="entry name" value="Nucleotidyltransferase"/>
    <property type="match status" value="1"/>
</dbReference>
<dbReference type="PATRIC" id="fig|1768241.3.peg.180"/>
<protein>
    <submittedName>
        <fullName evidence="11">CCA-adding enzyme</fullName>
        <ecNumber evidence="11">2.7.7.72</ecNumber>
    </submittedName>
</protein>
<evidence type="ECO:0000313" key="12">
    <source>
        <dbReference type="Proteomes" id="UP000068382"/>
    </source>
</evidence>
<dbReference type="OrthoDB" id="9805698at2"/>
<feature type="domain" description="Poly A polymerase head" evidence="9">
    <location>
        <begin position="28"/>
        <end position="149"/>
    </location>
</feature>
<dbReference type="CDD" id="cd05398">
    <property type="entry name" value="NT_ClassII-CCAase"/>
    <property type="match status" value="1"/>
</dbReference>
<evidence type="ECO:0000259" key="10">
    <source>
        <dbReference type="Pfam" id="PF12627"/>
    </source>
</evidence>
<evidence type="ECO:0000256" key="5">
    <source>
        <dbReference type="ARBA" id="ARBA00022723"/>
    </source>
</evidence>
<evidence type="ECO:0000259" key="9">
    <source>
        <dbReference type="Pfam" id="PF01743"/>
    </source>
</evidence>
<dbReference type="InterPro" id="IPR032828">
    <property type="entry name" value="PolyA_RNA-bd"/>
</dbReference>
<dbReference type="Gene3D" id="3.30.460.10">
    <property type="entry name" value="Beta Polymerase, domain 2"/>
    <property type="match status" value="1"/>
</dbReference>
<name>A0A132C2Q3_9RHOB</name>
<reference evidence="11 12" key="1">
    <citation type="submission" date="2015-12" db="EMBL/GenBank/DDBJ databases">
        <title>Genome sequence of the marine Rhodobacteraceae strain O3.65, Candidatus Tritonibacter horizontis.</title>
        <authorList>
            <person name="Poehlein A."/>
            <person name="Giebel H.A."/>
            <person name="Voget S."/>
            <person name="Brinkhoff T."/>
        </authorList>
    </citation>
    <scope>NUCLEOTIDE SEQUENCE [LARGE SCALE GENOMIC DNA]</scope>
    <source>
        <strain evidence="11 12">O3.65</strain>
    </source>
</reference>
<evidence type="ECO:0000256" key="7">
    <source>
        <dbReference type="ARBA" id="ARBA00022842"/>
    </source>
</evidence>
<keyword evidence="12" id="KW-1185">Reference proteome</keyword>
<dbReference type="AlphaFoldDB" id="A0A132C2Q3"/>
<dbReference type="RefSeq" id="WP_068239360.1">
    <property type="nucleotide sequence ID" value="NZ_LPUY01000008.1"/>
</dbReference>
<dbReference type="PANTHER" id="PTHR46173">
    <property type="entry name" value="CCA TRNA NUCLEOTIDYLTRANSFERASE 1, MITOCHONDRIAL"/>
    <property type="match status" value="1"/>
</dbReference>
<dbReference type="GO" id="GO:0004810">
    <property type="term" value="F:CCA tRNA nucleotidyltransferase activity"/>
    <property type="evidence" value="ECO:0007669"/>
    <property type="project" value="UniProtKB-EC"/>
</dbReference>